<feature type="domain" description="Protein kinase" evidence="6">
    <location>
        <begin position="5"/>
        <end position="279"/>
    </location>
</feature>
<keyword evidence="2" id="KW-0547">Nucleotide-binding</keyword>
<keyword evidence="3 7" id="KW-0418">Kinase</keyword>
<keyword evidence="5" id="KW-0812">Transmembrane</keyword>
<keyword evidence="8" id="KW-1185">Reference proteome</keyword>
<protein>
    <submittedName>
        <fullName evidence="7">Serine/threonine protein kinase</fullName>
    </submittedName>
</protein>
<dbReference type="Proteomes" id="UP000064967">
    <property type="component" value="Chromosome"/>
</dbReference>
<keyword evidence="4" id="KW-0067">ATP-binding</keyword>
<dbReference type="PANTHER" id="PTHR43289:SF6">
    <property type="entry name" value="SERINE_THREONINE-PROTEIN KINASE NEKL-3"/>
    <property type="match status" value="1"/>
</dbReference>
<evidence type="ECO:0000313" key="7">
    <source>
        <dbReference type="EMBL" id="AKU94067.1"/>
    </source>
</evidence>
<dbReference type="PROSITE" id="PS00109">
    <property type="entry name" value="PROTEIN_KINASE_TYR"/>
    <property type="match status" value="1"/>
</dbReference>
<dbReference type="GO" id="GO:0005524">
    <property type="term" value="F:ATP binding"/>
    <property type="evidence" value="ECO:0007669"/>
    <property type="project" value="UniProtKB-KW"/>
</dbReference>
<dbReference type="InterPro" id="IPR000719">
    <property type="entry name" value="Prot_kinase_dom"/>
</dbReference>
<dbReference type="Gene3D" id="3.30.200.20">
    <property type="entry name" value="Phosphorylase Kinase, domain 1"/>
    <property type="match status" value="1"/>
</dbReference>
<dbReference type="AlphaFoldDB" id="A0A0K1PKM2"/>
<dbReference type="GO" id="GO:0004674">
    <property type="term" value="F:protein serine/threonine kinase activity"/>
    <property type="evidence" value="ECO:0007669"/>
    <property type="project" value="UniProtKB-KW"/>
</dbReference>
<evidence type="ECO:0000313" key="8">
    <source>
        <dbReference type="Proteomes" id="UP000064967"/>
    </source>
</evidence>
<evidence type="ECO:0000256" key="3">
    <source>
        <dbReference type="ARBA" id="ARBA00022777"/>
    </source>
</evidence>
<sequence>MGERYSLHEPIAAGGTAKVYYGRLHGIAGFSKLVAIKRIHTRLGADEDVSTLLDEARLGARVAHPNVVQVLDVVESAGETFLVMEYIHGEPLSVVIRSAETAGGIPPSIAATIVAQALYGLHAAHEALSEKGKPLGIVHRDVSPQNILVGHDGVARLLDFGIATTQGASSTTTRVQLKGKLGYMAPELLEGTAPASRRVDIYAAAVCLWEALSGSRLFDGDTPGHVCMRILHERVGPPSALVAGIPPELDAVVMRGLARDPAERHATALEMAAALERAITPATPREVAAWLESNAGTGLADRARTIHRIEDAERPSMAGGTPVRLRFLLDWGPAVVLVLLIALGVWALPRGEAGSVLQMLHH</sequence>
<dbReference type="KEGG" id="llu:AKJ09_00731"/>
<dbReference type="Gene3D" id="1.10.510.10">
    <property type="entry name" value="Transferase(Phosphotransferase) domain 1"/>
    <property type="match status" value="1"/>
</dbReference>
<keyword evidence="7" id="KW-0723">Serine/threonine-protein kinase</keyword>
<reference evidence="7 8" key="1">
    <citation type="submission" date="2015-08" db="EMBL/GenBank/DDBJ databases">
        <authorList>
            <person name="Babu N.S."/>
            <person name="Beckwith C.J."/>
            <person name="Beseler K.G."/>
            <person name="Brison A."/>
            <person name="Carone J.V."/>
            <person name="Caskin T.P."/>
            <person name="Diamond M."/>
            <person name="Durham M.E."/>
            <person name="Foxe J.M."/>
            <person name="Go M."/>
            <person name="Henderson B.A."/>
            <person name="Jones I.B."/>
            <person name="McGettigan J.A."/>
            <person name="Micheletti S.J."/>
            <person name="Nasrallah M.E."/>
            <person name="Ortiz D."/>
            <person name="Piller C.R."/>
            <person name="Privatt S.R."/>
            <person name="Schneider S.L."/>
            <person name="Sharp S."/>
            <person name="Smith T.C."/>
            <person name="Stanton J.D."/>
            <person name="Ullery H.E."/>
            <person name="Wilson R.J."/>
            <person name="Serrano M.G."/>
            <person name="Buck G."/>
            <person name="Lee V."/>
            <person name="Wang Y."/>
            <person name="Carvalho R."/>
            <person name="Voegtly L."/>
            <person name="Shi R."/>
            <person name="Duckworth R."/>
            <person name="Johnson A."/>
            <person name="Loviza R."/>
            <person name="Walstead R."/>
            <person name="Shah Z."/>
            <person name="Kiflezghi M."/>
            <person name="Wade K."/>
            <person name="Ball S.L."/>
            <person name="Bradley K.W."/>
            <person name="Asai D.J."/>
            <person name="Bowman C.A."/>
            <person name="Russell D.A."/>
            <person name="Pope W.H."/>
            <person name="Jacobs-Sera D."/>
            <person name="Hendrix R.W."/>
            <person name="Hatfull G.F."/>
        </authorList>
    </citation>
    <scope>NUCLEOTIDE SEQUENCE [LARGE SCALE GENOMIC DNA]</scope>
    <source>
        <strain evidence="7 8">DSM 27648</strain>
    </source>
</reference>
<evidence type="ECO:0000256" key="2">
    <source>
        <dbReference type="ARBA" id="ARBA00022741"/>
    </source>
</evidence>
<keyword evidence="5" id="KW-0472">Membrane</keyword>
<dbReference type="Pfam" id="PF00069">
    <property type="entry name" value="Pkinase"/>
    <property type="match status" value="1"/>
</dbReference>
<evidence type="ECO:0000256" key="1">
    <source>
        <dbReference type="ARBA" id="ARBA00022679"/>
    </source>
</evidence>
<accession>A0A0K1PKM2</accession>
<evidence type="ECO:0000256" key="5">
    <source>
        <dbReference type="SAM" id="Phobius"/>
    </source>
</evidence>
<dbReference type="PROSITE" id="PS50011">
    <property type="entry name" value="PROTEIN_KINASE_DOM"/>
    <property type="match status" value="1"/>
</dbReference>
<dbReference type="PATRIC" id="fig|1391654.3.peg.740"/>
<dbReference type="PANTHER" id="PTHR43289">
    <property type="entry name" value="MITOGEN-ACTIVATED PROTEIN KINASE KINASE KINASE 20-RELATED"/>
    <property type="match status" value="1"/>
</dbReference>
<dbReference type="SUPFAM" id="SSF56112">
    <property type="entry name" value="Protein kinase-like (PK-like)"/>
    <property type="match status" value="1"/>
</dbReference>
<evidence type="ECO:0000259" key="6">
    <source>
        <dbReference type="PROSITE" id="PS50011"/>
    </source>
</evidence>
<feature type="transmembrane region" description="Helical" evidence="5">
    <location>
        <begin position="331"/>
        <end position="349"/>
    </location>
</feature>
<proteinExistence type="predicted"/>
<dbReference type="InterPro" id="IPR008266">
    <property type="entry name" value="Tyr_kinase_AS"/>
</dbReference>
<dbReference type="CDD" id="cd14014">
    <property type="entry name" value="STKc_PknB_like"/>
    <property type="match status" value="1"/>
</dbReference>
<gene>
    <name evidence="7" type="ORF">AKJ09_00731</name>
</gene>
<evidence type="ECO:0000256" key="4">
    <source>
        <dbReference type="ARBA" id="ARBA00022840"/>
    </source>
</evidence>
<organism evidence="7 8">
    <name type="scientific">Labilithrix luteola</name>
    <dbReference type="NCBI Taxonomy" id="1391654"/>
    <lineage>
        <taxon>Bacteria</taxon>
        <taxon>Pseudomonadati</taxon>
        <taxon>Myxococcota</taxon>
        <taxon>Polyangia</taxon>
        <taxon>Polyangiales</taxon>
        <taxon>Labilitrichaceae</taxon>
        <taxon>Labilithrix</taxon>
    </lineage>
</organism>
<keyword evidence="1" id="KW-0808">Transferase</keyword>
<name>A0A0K1PKM2_9BACT</name>
<keyword evidence="5" id="KW-1133">Transmembrane helix</keyword>
<dbReference type="InterPro" id="IPR011009">
    <property type="entry name" value="Kinase-like_dom_sf"/>
</dbReference>
<dbReference type="EMBL" id="CP012333">
    <property type="protein sequence ID" value="AKU94067.1"/>
    <property type="molecule type" value="Genomic_DNA"/>
</dbReference>
<dbReference type="STRING" id="1391654.AKJ09_00731"/>